<dbReference type="Proteomes" id="UP001432202">
    <property type="component" value="Chromosome"/>
</dbReference>
<accession>A0AAX4L4F7</accession>
<evidence type="ECO:0000256" key="3">
    <source>
        <dbReference type="ARBA" id="ARBA00022840"/>
    </source>
</evidence>
<dbReference type="EC" id="3.6.1.15" evidence="4"/>
<keyword evidence="3 4" id="KW-0067">ATP-binding</keyword>
<reference evidence="5 6" key="1">
    <citation type="submission" date="2024-02" db="EMBL/GenBank/DDBJ databases">
        <title>STSV induces naive adaptation in Sulfolobus.</title>
        <authorList>
            <person name="Xiang X."/>
            <person name="Song M."/>
        </authorList>
    </citation>
    <scope>NUCLEOTIDE SEQUENCE [LARGE SCALE GENOMIC DNA]</scope>
    <source>
        <strain evidence="5 6">RT2</strain>
    </source>
</reference>
<dbReference type="PANTHER" id="PTHR43146:SF1">
    <property type="entry name" value="CANCER-RELATED NUCLEOSIDE-TRIPHOSPHATASE"/>
    <property type="match status" value="1"/>
</dbReference>
<name>A0AAX4L4F7_9CREN</name>
<comment type="catalytic activity">
    <reaction evidence="4">
        <text>a ribonucleoside 5'-triphosphate + H2O = a ribonucleoside 5'-diphosphate + phosphate + H(+)</text>
        <dbReference type="Rhea" id="RHEA:23680"/>
        <dbReference type="ChEBI" id="CHEBI:15377"/>
        <dbReference type="ChEBI" id="CHEBI:15378"/>
        <dbReference type="ChEBI" id="CHEBI:43474"/>
        <dbReference type="ChEBI" id="CHEBI:57930"/>
        <dbReference type="ChEBI" id="CHEBI:61557"/>
        <dbReference type="EC" id="3.6.1.15"/>
    </reaction>
</comment>
<evidence type="ECO:0000256" key="1">
    <source>
        <dbReference type="ARBA" id="ARBA00022741"/>
    </source>
</evidence>
<evidence type="ECO:0000313" key="5">
    <source>
        <dbReference type="EMBL" id="WWQ61542.1"/>
    </source>
</evidence>
<gene>
    <name evidence="5" type="ORF">V6M85_05580</name>
</gene>
<dbReference type="PANTHER" id="PTHR43146">
    <property type="entry name" value="CANCER-RELATED NUCLEOSIDE-TRIPHOSPHATASE"/>
    <property type="match status" value="1"/>
</dbReference>
<proteinExistence type="inferred from homology"/>
<dbReference type="CDD" id="cd19482">
    <property type="entry name" value="RecA-like_Thep1"/>
    <property type="match status" value="1"/>
</dbReference>
<dbReference type="Gene3D" id="3.40.50.300">
    <property type="entry name" value="P-loop containing nucleotide triphosphate hydrolases"/>
    <property type="match status" value="1"/>
</dbReference>
<protein>
    <recommendedName>
        <fullName evidence="4">Nucleoside-triphosphatase V6M85_05580</fullName>
        <shortName evidence="4">NTPase</shortName>
        <ecNumber evidence="4">3.6.1.15</ecNumber>
    </recommendedName>
    <alternativeName>
        <fullName evidence="4">Nucleoside triphosphate phosphohydrolase</fullName>
    </alternativeName>
</protein>
<dbReference type="AlphaFoldDB" id="A0AAX4L4F7"/>
<evidence type="ECO:0000256" key="4">
    <source>
        <dbReference type="HAMAP-Rule" id="MF_00796"/>
    </source>
</evidence>
<keyword evidence="6" id="KW-1185">Reference proteome</keyword>
<comment type="similarity">
    <text evidence="4">Belongs to the THEP1 NTPase family.</text>
</comment>
<evidence type="ECO:0000256" key="2">
    <source>
        <dbReference type="ARBA" id="ARBA00022801"/>
    </source>
</evidence>
<dbReference type="HAMAP" id="MF_00796">
    <property type="entry name" value="NTPase_1"/>
    <property type="match status" value="1"/>
</dbReference>
<keyword evidence="1 4" id="KW-0547">Nucleotide-binding</keyword>
<dbReference type="Pfam" id="PF03266">
    <property type="entry name" value="NTPase_1"/>
    <property type="match status" value="1"/>
</dbReference>
<organism evidence="5 6">
    <name type="scientific">Sulfolobus tengchongensis</name>
    <dbReference type="NCBI Taxonomy" id="207809"/>
    <lineage>
        <taxon>Archaea</taxon>
        <taxon>Thermoproteota</taxon>
        <taxon>Thermoprotei</taxon>
        <taxon>Sulfolobales</taxon>
        <taxon>Sulfolobaceae</taxon>
        <taxon>Sulfolobus</taxon>
    </lineage>
</organism>
<dbReference type="InterPro" id="IPR004948">
    <property type="entry name" value="Nuc-triphosphatase_THEP1"/>
</dbReference>
<dbReference type="GO" id="GO:0005524">
    <property type="term" value="F:ATP binding"/>
    <property type="evidence" value="ECO:0007669"/>
    <property type="project" value="UniProtKB-UniRule"/>
</dbReference>
<comment type="function">
    <text evidence="4">Has nucleotide phosphatase activity towards ATP, GTP, CTP, TTP and UTP. May hydrolyze nucleoside diphosphates with lower efficiency.</text>
</comment>
<dbReference type="EMBL" id="CP146016">
    <property type="protein sequence ID" value="WWQ61542.1"/>
    <property type="molecule type" value="Genomic_DNA"/>
</dbReference>
<sequence length="174" mass="19846">MSIKSRLRVFITGNPGVGKTTILLFLVKELTNRSYKVAGFYCPEVREQGRRVGFQIVDISTNERDWLAKENEPGRIKIGKYTLLEENAKRIANITLSSISKADVLAIDEIGPMELKIRSVRDLIEIMLNSEKPLISVVHRSQKLLEGKTYTVTVENRDLIKYEILDYIVHNIGK</sequence>
<keyword evidence="2 4" id="KW-0378">Hydrolase</keyword>
<feature type="binding site" evidence="4">
    <location>
        <begin position="104"/>
        <end position="111"/>
    </location>
    <ligand>
        <name>ATP</name>
        <dbReference type="ChEBI" id="CHEBI:30616"/>
    </ligand>
</feature>
<dbReference type="NCBIfam" id="NF010248">
    <property type="entry name" value="PRK13695.1"/>
    <property type="match status" value="1"/>
</dbReference>
<dbReference type="GO" id="GO:0017111">
    <property type="term" value="F:ribonucleoside triphosphate phosphatase activity"/>
    <property type="evidence" value="ECO:0007669"/>
    <property type="project" value="UniProtKB-UniRule"/>
</dbReference>
<evidence type="ECO:0000313" key="6">
    <source>
        <dbReference type="Proteomes" id="UP001432202"/>
    </source>
</evidence>
<feature type="binding site" evidence="4">
    <location>
        <begin position="13"/>
        <end position="20"/>
    </location>
    <ligand>
        <name>ATP</name>
        <dbReference type="ChEBI" id="CHEBI:30616"/>
    </ligand>
</feature>
<dbReference type="InterPro" id="IPR027417">
    <property type="entry name" value="P-loop_NTPase"/>
</dbReference>
<dbReference type="SUPFAM" id="SSF52540">
    <property type="entry name" value="P-loop containing nucleoside triphosphate hydrolases"/>
    <property type="match status" value="1"/>
</dbReference>